<dbReference type="OrthoDB" id="438641at2759"/>
<name>A0A6A6Z2S1_9PEZI</name>
<evidence type="ECO:0000313" key="3">
    <source>
        <dbReference type="Proteomes" id="UP000504636"/>
    </source>
</evidence>
<reference evidence="4" key="3">
    <citation type="submission" date="2025-04" db="UniProtKB">
        <authorList>
            <consortium name="RefSeq"/>
        </authorList>
    </citation>
    <scope>IDENTIFICATION</scope>
    <source>
        <strain evidence="4">CBS 304.34</strain>
    </source>
</reference>
<dbReference type="AlphaFoldDB" id="A0A6A6Z2S1"/>
<dbReference type="Proteomes" id="UP000504636">
    <property type="component" value="Unplaced"/>
</dbReference>
<dbReference type="RefSeq" id="XP_033582385.1">
    <property type="nucleotide sequence ID" value="XM_033725047.1"/>
</dbReference>
<evidence type="ECO:0000256" key="1">
    <source>
        <dbReference type="SAM" id="MobiDB-lite"/>
    </source>
</evidence>
<protein>
    <submittedName>
        <fullName evidence="2 4">Uncharacterized protein</fullName>
    </submittedName>
</protein>
<proteinExistence type="predicted"/>
<sequence>MGKDIDELAEDVESKLFVPDQDRHSIQASVSKQDTGVNGKGPHDAYRHRLTDIEELQQVLSEAPYDVDVRIRLAHAYKRLGYPDLAVGEAYKALLLIDEVLEEGGEYHEEALEAASSSIRSLIKHGITPDSSHSNGHQHGLSGAQALQSSDNPVVTDEDVVVWAKTYWSRAS</sequence>
<keyword evidence="3" id="KW-1185">Reference proteome</keyword>
<reference evidence="4" key="2">
    <citation type="submission" date="2020-04" db="EMBL/GenBank/DDBJ databases">
        <authorList>
            <consortium name="NCBI Genome Project"/>
        </authorList>
    </citation>
    <scope>NUCLEOTIDE SEQUENCE</scope>
    <source>
        <strain evidence="4">CBS 304.34</strain>
    </source>
</reference>
<organism evidence="2">
    <name type="scientific">Mytilinidion resinicola</name>
    <dbReference type="NCBI Taxonomy" id="574789"/>
    <lineage>
        <taxon>Eukaryota</taxon>
        <taxon>Fungi</taxon>
        <taxon>Dikarya</taxon>
        <taxon>Ascomycota</taxon>
        <taxon>Pezizomycotina</taxon>
        <taxon>Dothideomycetes</taxon>
        <taxon>Pleosporomycetidae</taxon>
        <taxon>Mytilinidiales</taxon>
        <taxon>Mytilinidiaceae</taxon>
        <taxon>Mytilinidion</taxon>
    </lineage>
</organism>
<feature type="region of interest" description="Disordered" evidence="1">
    <location>
        <begin position="23"/>
        <end position="42"/>
    </location>
</feature>
<evidence type="ECO:0000313" key="2">
    <source>
        <dbReference type="EMBL" id="KAF2815421.1"/>
    </source>
</evidence>
<dbReference type="EMBL" id="MU003694">
    <property type="protein sequence ID" value="KAF2815421.1"/>
    <property type="molecule type" value="Genomic_DNA"/>
</dbReference>
<feature type="compositionally biased region" description="Polar residues" evidence="1">
    <location>
        <begin position="26"/>
        <end position="36"/>
    </location>
</feature>
<dbReference type="GeneID" id="54465940"/>
<evidence type="ECO:0000313" key="4">
    <source>
        <dbReference type="RefSeq" id="XP_033582385.1"/>
    </source>
</evidence>
<reference evidence="2 4" key="1">
    <citation type="journal article" date="2020" name="Stud. Mycol.">
        <title>101 Dothideomycetes genomes: a test case for predicting lifestyles and emergence of pathogens.</title>
        <authorList>
            <person name="Haridas S."/>
            <person name="Albert R."/>
            <person name="Binder M."/>
            <person name="Bloem J."/>
            <person name="Labutti K."/>
            <person name="Salamov A."/>
            <person name="Andreopoulos B."/>
            <person name="Baker S."/>
            <person name="Barry K."/>
            <person name="Bills G."/>
            <person name="Bluhm B."/>
            <person name="Cannon C."/>
            <person name="Castanera R."/>
            <person name="Culley D."/>
            <person name="Daum C."/>
            <person name="Ezra D."/>
            <person name="Gonzalez J."/>
            <person name="Henrissat B."/>
            <person name="Kuo A."/>
            <person name="Liang C."/>
            <person name="Lipzen A."/>
            <person name="Lutzoni F."/>
            <person name="Magnuson J."/>
            <person name="Mondo S."/>
            <person name="Nolan M."/>
            <person name="Ohm R."/>
            <person name="Pangilinan J."/>
            <person name="Park H.-J."/>
            <person name="Ramirez L."/>
            <person name="Alfaro M."/>
            <person name="Sun H."/>
            <person name="Tritt A."/>
            <person name="Yoshinaga Y."/>
            <person name="Zwiers L.-H."/>
            <person name="Turgeon B."/>
            <person name="Goodwin S."/>
            <person name="Spatafora J."/>
            <person name="Crous P."/>
            <person name="Grigoriev I."/>
        </authorList>
    </citation>
    <scope>NUCLEOTIDE SEQUENCE</scope>
    <source>
        <strain evidence="2 4">CBS 304.34</strain>
    </source>
</reference>
<accession>A0A6A6Z2S1</accession>
<feature type="region of interest" description="Disordered" evidence="1">
    <location>
        <begin position="125"/>
        <end position="152"/>
    </location>
</feature>
<gene>
    <name evidence="2 4" type="ORF">BDZ99DRAFT_516145</name>
</gene>